<sequence>MKYRLDGRGRLVCDKCGQSGDTQERTCPYTVLGNSLNGPRVALPYCIAPALCEDCYDAAGGRDGIHGDRCRDGAAASQAEADQIEAQLDAGESFAVDAVGDWDATVPTGMVGVTFVGRAGNTYRLIPAAAYPNRRVALSEMESMRWTNYSP</sequence>
<evidence type="ECO:0000313" key="2">
    <source>
        <dbReference type="Proteomes" id="UP000255389"/>
    </source>
</evidence>
<dbReference type="EMBL" id="UGQY01000004">
    <property type="protein sequence ID" value="SUA03097.1"/>
    <property type="molecule type" value="Genomic_DNA"/>
</dbReference>
<gene>
    <name evidence="1" type="ORF">NCTC1542_04577</name>
</gene>
<accession>A0A378UZX7</accession>
<reference evidence="1 2" key="1">
    <citation type="submission" date="2018-06" db="EMBL/GenBank/DDBJ databases">
        <authorList>
            <consortium name="Pathogen Informatics"/>
            <person name="Doyle S."/>
        </authorList>
    </citation>
    <scope>NUCLEOTIDE SEQUENCE [LARGE SCALE GENOMIC DNA]</scope>
    <source>
        <strain evidence="1 2">NCTC1542</strain>
    </source>
</reference>
<proteinExistence type="predicted"/>
<organism evidence="1 2">
    <name type="scientific">Mycolicibacterium fortuitum</name>
    <name type="common">Mycobacterium fortuitum</name>
    <dbReference type="NCBI Taxonomy" id="1766"/>
    <lineage>
        <taxon>Bacteria</taxon>
        <taxon>Bacillati</taxon>
        <taxon>Actinomycetota</taxon>
        <taxon>Actinomycetes</taxon>
        <taxon>Mycobacteriales</taxon>
        <taxon>Mycobacteriaceae</taxon>
        <taxon>Mycolicibacterium</taxon>
    </lineage>
</organism>
<evidence type="ECO:0000313" key="1">
    <source>
        <dbReference type="EMBL" id="SUA03097.1"/>
    </source>
</evidence>
<dbReference type="AlphaFoldDB" id="A0A378UZX7"/>
<name>A0A378UZX7_MYCFO</name>
<dbReference type="Proteomes" id="UP000255389">
    <property type="component" value="Unassembled WGS sequence"/>
</dbReference>
<protein>
    <submittedName>
        <fullName evidence="1">Uncharacterized protein</fullName>
    </submittedName>
</protein>